<dbReference type="GO" id="GO:0008236">
    <property type="term" value="F:serine-type peptidase activity"/>
    <property type="evidence" value="ECO:0007669"/>
    <property type="project" value="UniProtKB-KW"/>
</dbReference>
<dbReference type="PROSITE" id="PS00673">
    <property type="entry name" value="V8_SER"/>
    <property type="match status" value="1"/>
</dbReference>
<keyword evidence="6" id="KW-1185">Reference proteome</keyword>
<protein>
    <submittedName>
        <fullName evidence="5">Glutamyl endopeptidase</fullName>
        <ecNumber evidence="5">3.4.21.19</ecNumber>
    </submittedName>
</protein>
<dbReference type="EMBL" id="FWXB01000014">
    <property type="protein sequence ID" value="SMC13449.1"/>
    <property type="molecule type" value="Genomic_DNA"/>
</dbReference>
<reference evidence="5 6" key="1">
    <citation type="submission" date="2017-03" db="EMBL/GenBank/DDBJ databases">
        <authorList>
            <person name="Afonso C.L."/>
            <person name="Miller P.J."/>
            <person name="Scott M.A."/>
            <person name="Spackman E."/>
            <person name="Goraichik I."/>
            <person name="Dimitrov K.M."/>
            <person name="Suarez D.L."/>
            <person name="Swayne D.E."/>
        </authorList>
    </citation>
    <scope>NUCLEOTIDE SEQUENCE [LARGE SCALE GENOMIC DNA]</scope>
    <source>
        <strain evidence="5 6">CECT 7745</strain>
    </source>
</reference>
<accession>A0A1X7BW42</accession>
<gene>
    <name evidence="5" type="primary">sspA</name>
    <name evidence="5" type="ORF">ROA7745_03297</name>
</gene>
<keyword evidence="3 5" id="KW-0378">Hydrolase</keyword>
<dbReference type="AlphaFoldDB" id="A0A1X7BW42"/>
<proteinExistence type="predicted"/>
<dbReference type="InterPro" id="IPR043504">
    <property type="entry name" value="Peptidase_S1_PA_chymotrypsin"/>
</dbReference>
<dbReference type="Gene3D" id="2.40.10.10">
    <property type="entry name" value="Trypsin-like serine proteases"/>
    <property type="match status" value="2"/>
</dbReference>
<dbReference type="Pfam" id="PF13365">
    <property type="entry name" value="Trypsin_2"/>
    <property type="match status" value="1"/>
</dbReference>
<dbReference type="InterPro" id="IPR000126">
    <property type="entry name" value="V8_ser_AS"/>
</dbReference>
<dbReference type="InterPro" id="IPR009003">
    <property type="entry name" value="Peptidase_S1_PA"/>
</dbReference>
<keyword evidence="2" id="KW-0732">Signal</keyword>
<evidence type="ECO:0000313" key="5">
    <source>
        <dbReference type="EMBL" id="SMC13449.1"/>
    </source>
</evidence>
<dbReference type="EC" id="3.4.21.19" evidence="5"/>
<organism evidence="5 6">
    <name type="scientific">Roseovarius aestuarii</name>
    <dbReference type="NCBI Taxonomy" id="475083"/>
    <lineage>
        <taxon>Bacteria</taxon>
        <taxon>Pseudomonadati</taxon>
        <taxon>Pseudomonadota</taxon>
        <taxon>Alphaproteobacteria</taxon>
        <taxon>Rhodobacterales</taxon>
        <taxon>Roseobacteraceae</taxon>
        <taxon>Roseovarius</taxon>
    </lineage>
</organism>
<dbReference type="PANTHER" id="PTHR43019">
    <property type="entry name" value="SERINE ENDOPROTEASE DEGS"/>
    <property type="match status" value="1"/>
</dbReference>
<evidence type="ECO:0000256" key="3">
    <source>
        <dbReference type="ARBA" id="ARBA00022801"/>
    </source>
</evidence>
<sequence>MDDTDLNLLQRRVARSFGDKPVADVMVKVRAIVGPGMIPDSEALAQAALEKLRSGEIPDAEELTALEIVIRMMRPVVLTKDGVPQDLPRKAGEDLFPPEHYDNWSDFKNNVARFVNSIGRIESIAPDGTTSHVGTGFLVSGSVLATNRHVLDALTFGSGVLRKKSARVVFKQEYGQNNRPSDIFPIIGVDAAHQDLDMVRLKLESTEREGVEIEPAAPAIGDEVVAIGYPAEDEKNNPAFLGTTFQNKFGVRCAALGEVLRGVKHPSFYHDCSTTQGNSGSPLFSLKTAKVIGIHRAGYFMYRNEAIDGAALADFVSNA</sequence>
<dbReference type="PANTHER" id="PTHR43019:SF64">
    <property type="entry name" value="OS07G0666400 PROTEIN"/>
    <property type="match status" value="1"/>
</dbReference>
<keyword evidence="1" id="KW-0645">Protease</keyword>
<evidence type="ECO:0000256" key="4">
    <source>
        <dbReference type="ARBA" id="ARBA00022825"/>
    </source>
</evidence>
<dbReference type="RefSeq" id="WP_085801392.1">
    <property type="nucleotide sequence ID" value="NZ_FWXB01000014.1"/>
</dbReference>
<evidence type="ECO:0000313" key="6">
    <source>
        <dbReference type="Proteomes" id="UP000193224"/>
    </source>
</evidence>
<dbReference type="Proteomes" id="UP000193224">
    <property type="component" value="Unassembled WGS sequence"/>
</dbReference>
<dbReference type="SUPFAM" id="SSF50494">
    <property type="entry name" value="Trypsin-like serine proteases"/>
    <property type="match status" value="1"/>
</dbReference>
<evidence type="ECO:0000256" key="2">
    <source>
        <dbReference type="ARBA" id="ARBA00022729"/>
    </source>
</evidence>
<dbReference type="GO" id="GO:0006508">
    <property type="term" value="P:proteolysis"/>
    <property type="evidence" value="ECO:0007669"/>
    <property type="project" value="UniProtKB-KW"/>
</dbReference>
<keyword evidence="4" id="KW-0720">Serine protease</keyword>
<name>A0A1X7BW42_9RHOB</name>
<dbReference type="OrthoDB" id="500593at2"/>
<evidence type="ECO:0000256" key="1">
    <source>
        <dbReference type="ARBA" id="ARBA00022670"/>
    </source>
</evidence>